<dbReference type="InterPro" id="IPR004108">
    <property type="entry name" value="Fe_hydrogenase_lsu_C"/>
</dbReference>
<dbReference type="AlphaFoldDB" id="A0A078AQ36"/>
<organism evidence="7 8">
    <name type="scientific">Stylonychia lemnae</name>
    <name type="common">Ciliate</name>
    <dbReference type="NCBI Taxonomy" id="5949"/>
    <lineage>
        <taxon>Eukaryota</taxon>
        <taxon>Sar</taxon>
        <taxon>Alveolata</taxon>
        <taxon>Ciliophora</taxon>
        <taxon>Intramacronucleata</taxon>
        <taxon>Spirotrichea</taxon>
        <taxon>Stichotrichia</taxon>
        <taxon>Sporadotrichida</taxon>
        <taxon>Oxytrichidae</taxon>
        <taxon>Stylonychinae</taxon>
        <taxon>Stylonychia</taxon>
    </lineage>
</organism>
<accession>A0A078AQ36</accession>
<evidence type="ECO:0000313" key="8">
    <source>
        <dbReference type="Proteomes" id="UP000039865"/>
    </source>
</evidence>
<dbReference type="InterPro" id="IPR009016">
    <property type="entry name" value="Fe_hydrogenase"/>
</dbReference>
<dbReference type="GO" id="GO:0046872">
    <property type="term" value="F:metal ion binding"/>
    <property type="evidence" value="ECO:0007669"/>
    <property type="project" value="UniProtKB-KW"/>
</dbReference>
<dbReference type="Gene3D" id="3.30.70.20">
    <property type="match status" value="1"/>
</dbReference>
<keyword evidence="4" id="KW-0408">Iron</keyword>
<keyword evidence="8" id="KW-1185">Reference proteome</keyword>
<keyword evidence="5" id="KW-0411">Iron-sulfur</keyword>
<sequence>MILPSTKPGDNKVQISSGIQIDQDMDEWSIKSDPGHKIRPNLIKTQGDSLTAKVSLTDCLACSGCVTSAETVLIQKHSTEQFMKLFDPSNFVVVAISPQSLASLSLFYNQHNEVETFQKLQTVFTQLSASMVIDLSMFNLLTLQMSYDEFKEQFTQSEKYNKIKSSLGQSDINQQQQTKQPKKVFTQSKQEPGIPILSSECPGWVCYAEKVVGDQAFPFMSKVKSPQQLCGCLLKHYISLKNKISPDRVKIVTVMPCYDKKLEAVRPNFTLREDVGQENPDQEIKEVDTVLATHELVDLINTYHPDFNKIDLYKWVKQEDFLMKGSPSGWGFMELMEQFVDFCQDVKKLHTIAVLNMTSNGYLEYIFRRAAKEIFSINIDPSQPLEYQQGKNKDLKECVLNVEGETVLKFSAAYGFRNIQNVIRNIKRAKCEYDYVEIMACPGGCLNGGGQIKPAQMNMSPKDLLENLEHQIKNMEYRELVPNPEENRNIYQLIQMMSLTYRDWEKTSFKAVEKEITHNIKW</sequence>
<evidence type="ECO:0000256" key="4">
    <source>
        <dbReference type="ARBA" id="ARBA00023004"/>
    </source>
</evidence>
<evidence type="ECO:0000313" key="7">
    <source>
        <dbReference type="EMBL" id="CDW83058.1"/>
    </source>
</evidence>
<dbReference type="InterPro" id="IPR050340">
    <property type="entry name" value="Cytosolic_Fe-S_CAF"/>
</dbReference>
<evidence type="ECO:0000256" key="2">
    <source>
        <dbReference type="ARBA" id="ARBA00022485"/>
    </source>
</evidence>
<dbReference type="Gene3D" id="3.40.50.1780">
    <property type="match status" value="1"/>
</dbReference>
<dbReference type="OrthoDB" id="10253113at2759"/>
<keyword evidence="3" id="KW-0479">Metal-binding</keyword>
<protein>
    <submittedName>
        <fullName evidence="7">Cytosolic fe-s cluster assembly factor narfl</fullName>
    </submittedName>
</protein>
<gene>
    <name evidence="7" type="primary">Contig3677.g3922</name>
    <name evidence="7" type="ORF">STYLEM_12097</name>
</gene>
<dbReference type="Gene3D" id="3.40.950.10">
    <property type="entry name" value="Fe-only Hydrogenase (Larger Subunit), Chain L, domain 3"/>
    <property type="match status" value="1"/>
</dbReference>
<comment type="similarity">
    <text evidence="1">Belongs to the NARF family.</text>
</comment>
<evidence type="ECO:0000256" key="3">
    <source>
        <dbReference type="ARBA" id="ARBA00022723"/>
    </source>
</evidence>
<dbReference type="Pfam" id="PF02906">
    <property type="entry name" value="Fe_hyd_lg_C"/>
    <property type="match status" value="1"/>
</dbReference>
<proteinExistence type="inferred from homology"/>
<feature type="domain" description="Iron hydrogenase large subunit C-terminal" evidence="6">
    <location>
        <begin position="91"/>
        <end position="449"/>
    </location>
</feature>
<name>A0A078AQ36_STYLE</name>
<evidence type="ECO:0000259" key="6">
    <source>
        <dbReference type="Pfam" id="PF02906"/>
    </source>
</evidence>
<keyword evidence="2" id="KW-0004">4Fe-4S</keyword>
<dbReference type="EMBL" id="CCKQ01011487">
    <property type="protein sequence ID" value="CDW83058.1"/>
    <property type="molecule type" value="Genomic_DNA"/>
</dbReference>
<dbReference type="FunCoup" id="A0A078AQ36">
    <property type="interactions" value="95"/>
</dbReference>
<dbReference type="SUPFAM" id="SSF53920">
    <property type="entry name" value="Fe-only hydrogenase"/>
    <property type="match status" value="1"/>
</dbReference>
<dbReference type="FunFam" id="3.30.70.20:FF:000042">
    <property type="entry name" value="Cytosolic Fe-S cluster assembly factor NAR1"/>
    <property type="match status" value="1"/>
</dbReference>
<dbReference type="PANTHER" id="PTHR11615">
    <property type="entry name" value="NITRATE, FORMATE, IRON DEHYDROGENASE"/>
    <property type="match status" value="1"/>
</dbReference>
<dbReference type="InParanoid" id="A0A078AQ36"/>
<dbReference type="Proteomes" id="UP000039865">
    <property type="component" value="Unassembled WGS sequence"/>
</dbReference>
<reference evidence="7 8" key="1">
    <citation type="submission" date="2014-06" db="EMBL/GenBank/DDBJ databases">
        <authorList>
            <person name="Swart Estienne"/>
        </authorList>
    </citation>
    <scope>NUCLEOTIDE SEQUENCE [LARGE SCALE GENOMIC DNA]</scope>
    <source>
        <strain evidence="7 8">130c</strain>
    </source>
</reference>
<dbReference type="GO" id="GO:0051539">
    <property type="term" value="F:4 iron, 4 sulfur cluster binding"/>
    <property type="evidence" value="ECO:0007669"/>
    <property type="project" value="UniProtKB-KW"/>
</dbReference>
<evidence type="ECO:0000256" key="1">
    <source>
        <dbReference type="ARBA" id="ARBA00006596"/>
    </source>
</evidence>
<evidence type="ECO:0000256" key="5">
    <source>
        <dbReference type="ARBA" id="ARBA00023014"/>
    </source>
</evidence>
<dbReference type="OMA" id="GYLHHVL"/>